<comment type="caution">
    <text evidence="1">The sequence shown here is derived from an EMBL/GenBank/DDBJ whole genome shotgun (WGS) entry which is preliminary data.</text>
</comment>
<evidence type="ECO:0000313" key="2">
    <source>
        <dbReference type="Proteomes" id="UP000737018"/>
    </source>
</evidence>
<name>A0A8J4QP46_9ROSI</name>
<dbReference type="Proteomes" id="UP000737018">
    <property type="component" value="Unassembled WGS sequence"/>
</dbReference>
<protein>
    <submittedName>
        <fullName evidence="1">Uncharacterized protein</fullName>
    </submittedName>
</protein>
<proteinExistence type="predicted"/>
<keyword evidence="2" id="KW-1185">Reference proteome</keyword>
<dbReference type="AlphaFoldDB" id="A0A8J4QP46"/>
<evidence type="ECO:0000313" key="1">
    <source>
        <dbReference type="EMBL" id="KAF3956136.1"/>
    </source>
</evidence>
<organism evidence="1 2">
    <name type="scientific">Castanea mollissima</name>
    <name type="common">Chinese chestnut</name>
    <dbReference type="NCBI Taxonomy" id="60419"/>
    <lineage>
        <taxon>Eukaryota</taxon>
        <taxon>Viridiplantae</taxon>
        <taxon>Streptophyta</taxon>
        <taxon>Embryophyta</taxon>
        <taxon>Tracheophyta</taxon>
        <taxon>Spermatophyta</taxon>
        <taxon>Magnoliopsida</taxon>
        <taxon>eudicotyledons</taxon>
        <taxon>Gunneridae</taxon>
        <taxon>Pentapetalae</taxon>
        <taxon>rosids</taxon>
        <taxon>fabids</taxon>
        <taxon>Fagales</taxon>
        <taxon>Fagaceae</taxon>
        <taxon>Castanea</taxon>
    </lineage>
</organism>
<gene>
    <name evidence="1" type="ORF">CMV_018715</name>
</gene>
<accession>A0A8J4QP46</accession>
<dbReference type="EMBL" id="JRKL02003185">
    <property type="protein sequence ID" value="KAF3956136.1"/>
    <property type="molecule type" value="Genomic_DNA"/>
</dbReference>
<reference evidence="1" key="1">
    <citation type="submission" date="2020-03" db="EMBL/GenBank/DDBJ databases">
        <title>Castanea mollissima Vanexum genome sequencing.</title>
        <authorList>
            <person name="Staton M."/>
        </authorList>
    </citation>
    <scope>NUCLEOTIDE SEQUENCE</scope>
    <source>
        <tissue evidence="1">Leaf</tissue>
    </source>
</reference>
<sequence>MLLIAKEIVLVFIETLMGELMPLRKENNIMKQDFLFAPCLKSTESEWWFIDTTEITNSSLVLNFKFNS</sequence>